<reference evidence="2" key="1">
    <citation type="submission" date="2019-08" db="EMBL/GenBank/DDBJ databases">
        <authorList>
            <person name="Kucharzyk K."/>
            <person name="Murdoch R.W."/>
            <person name="Higgins S."/>
            <person name="Loffler F."/>
        </authorList>
    </citation>
    <scope>NUCLEOTIDE SEQUENCE</scope>
</reference>
<gene>
    <name evidence="2" type="ORF">SDC9_20872</name>
</gene>
<name>A0A644U7X9_9ZZZZ</name>
<sequence>MSKQHTLDRNRIAEFKDLYKVSFKKNPLLDYKNFECYISLFVGIIATDVLYLIYTSQDSSASTTIIQNLCLYIGAALMGMLGFIVGGLAIISGTLSGKVVKNIDKAGQFDSIIAILFSFHFVGLVIGVLIVMFFLAYALVSINFEYVKYLYLFLCFSLAYGLSFVIFFSVSLLGTCINMFILNYNYSMVEKNQEINKEVEACFIAARIDALSSLMVQKKLISKEDFISEVKDRIEDDCPEVLKSEVEIMMNKYYGL</sequence>
<feature type="transmembrane region" description="Helical" evidence="1">
    <location>
        <begin position="34"/>
        <end position="54"/>
    </location>
</feature>
<feature type="transmembrane region" description="Helical" evidence="1">
    <location>
        <begin position="112"/>
        <end position="137"/>
    </location>
</feature>
<evidence type="ECO:0000256" key="1">
    <source>
        <dbReference type="SAM" id="Phobius"/>
    </source>
</evidence>
<proteinExistence type="predicted"/>
<protein>
    <submittedName>
        <fullName evidence="2">Uncharacterized protein</fullName>
    </submittedName>
</protein>
<keyword evidence="1" id="KW-1133">Transmembrane helix</keyword>
<accession>A0A644U7X9</accession>
<organism evidence="2">
    <name type="scientific">bioreactor metagenome</name>
    <dbReference type="NCBI Taxonomy" id="1076179"/>
    <lineage>
        <taxon>unclassified sequences</taxon>
        <taxon>metagenomes</taxon>
        <taxon>ecological metagenomes</taxon>
    </lineage>
</organism>
<comment type="caution">
    <text evidence="2">The sequence shown here is derived from an EMBL/GenBank/DDBJ whole genome shotgun (WGS) entry which is preliminary data.</text>
</comment>
<keyword evidence="1" id="KW-0812">Transmembrane</keyword>
<feature type="transmembrane region" description="Helical" evidence="1">
    <location>
        <begin position="149"/>
        <end position="182"/>
    </location>
</feature>
<evidence type="ECO:0000313" key="2">
    <source>
        <dbReference type="EMBL" id="MPL75051.1"/>
    </source>
</evidence>
<dbReference type="EMBL" id="VSSQ01000085">
    <property type="protein sequence ID" value="MPL75051.1"/>
    <property type="molecule type" value="Genomic_DNA"/>
</dbReference>
<keyword evidence="1" id="KW-0472">Membrane</keyword>
<dbReference type="AlphaFoldDB" id="A0A644U7X9"/>
<feature type="transmembrane region" description="Helical" evidence="1">
    <location>
        <begin position="66"/>
        <end position="91"/>
    </location>
</feature>